<dbReference type="Pfam" id="PF04073">
    <property type="entry name" value="tRNA_edit"/>
    <property type="match status" value="1"/>
</dbReference>
<dbReference type="GO" id="GO:0002161">
    <property type="term" value="F:aminoacyl-tRNA deacylase activity"/>
    <property type="evidence" value="ECO:0007669"/>
    <property type="project" value="InterPro"/>
</dbReference>
<keyword evidence="4 10" id="KW-0436">Ligase</keyword>
<dbReference type="GO" id="GO:0005524">
    <property type="term" value="F:ATP binding"/>
    <property type="evidence" value="ECO:0007669"/>
    <property type="project" value="UniProtKB-UniRule"/>
</dbReference>
<dbReference type="GO" id="GO:0004827">
    <property type="term" value="F:proline-tRNA ligase activity"/>
    <property type="evidence" value="ECO:0007669"/>
    <property type="project" value="UniProtKB-UniRule"/>
</dbReference>
<dbReference type="SUPFAM" id="SSF55826">
    <property type="entry name" value="YbaK/ProRS associated domain"/>
    <property type="match status" value="1"/>
</dbReference>
<dbReference type="HAMAP" id="MF_01569">
    <property type="entry name" value="Pro_tRNA_synth_type1"/>
    <property type="match status" value="1"/>
</dbReference>
<keyword evidence="7 10" id="KW-0648">Protein biosynthesis</keyword>
<dbReference type="GO" id="GO:0006433">
    <property type="term" value="P:prolyl-tRNA aminoacylation"/>
    <property type="evidence" value="ECO:0007669"/>
    <property type="project" value="UniProtKB-UniRule"/>
</dbReference>
<dbReference type="OrthoDB" id="9809052at2"/>
<evidence type="ECO:0000313" key="14">
    <source>
        <dbReference type="Proteomes" id="UP000019772"/>
    </source>
</evidence>
<evidence type="ECO:0000259" key="12">
    <source>
        <dbReference type="PROSITE" id="PS50862"/>
    </source>
</evidence>
<feature type="region of interest" description="Disordered" evidence="11">
    <location>
        <begin position="261"/>
        <end position="284"/>
    </location>
</feature>
<keyword evidence="14" id="KW-1185">Reference proteome</keyword>
<evidence type="ECO:0000256" key="6">
    <source>
        <dbReference type="ARBA" id="ARBA00022840"/>
    </source>
</evidence>
<dbReference type="Gene3D" id="3.90.960.10">
    <property type="entry name" value="YbaK/aminoacyl-tRNA synthetase-associated domain"/>
    <property type="match status" value="1"/>
</dbReference>
<dbReference type="PROSITE" id="PS50862">
    <property type="entry name" value="AA_TRNA_LIGASE_II"/>
    <property type="match status" value="1"/>
</dbReference>
<dbReference type="Pfam" id="PF03129">
    <property type="entry name" value="HGTP_anticodon"/>
    <property type="match status" value="1"/>
</dbReference>
<organism evidence="13 14">
    <name type="scientific">Paenibacillus sabinae T27</name>
    <dbReference type="NCBI Taxonomy" id="1268072"/>
    <lineage>
        <taxon>Bacteria</taxon>
        <taxon>Bacillati</taxon>
        <taxon>Bacillota</taxon>
        <taxon>Bacilli</taxon>
        <taxon>Bacillales</taxon>
        <taxon>Paenibacillaceae</taxon>
        <taxon>Paenibacillus</taxon>
    </lineage>
</organism>
<evidence type="ECO:0000256" key="3">
    <source>
        <dbReference type="ARBA" id="ARBA00022490"/>
    </source>
</evidence>
<dbReference type="InterPro" id="IPR002316">
    <property type="entry name" value="Pro-tRNA-ligase_IIa"/>
</dbReference>
<evidence type="ECO:0000256" key="4">
    <source>
        <dbReference type="ARBA" id="ARBA00022598"/>
    </source>
</evidence>
<dbReference type="CDD" id="cd00779">
    <property type="entry name" value="ProRS_core_prok"/>
    <property type="match status" value="1"/>
</dbReference>
<keyword evidence="3 10" id="KW-0963">Cytoplasm</keyword>
<dbReference type="eggNOG" id="COG0442">
    <property type="taxonomic scope" value="Bacteria"/>
</dbReference>
<evidence type="ECO:0000313" key="13">
    <source>
        <dbReference type="EMBL" id="AHV97694.1"/>
    </source>
</evidence>
<dbReference type="InterPro" id="IPR006195">
    <property type="entry name" value="aa-tRNA-synth_II"/>
</dbReference>
<keyword evidence="5 10" id="KW-0547">Nucleotide-binding</keyword>
<dbReference type="Gene3D" id="3.30.930.10">
    <property type="entry name" value="Bira Bifunctional Protein, Domain 2"/>
    <property type="match status" value="2"/>
</dbReference>
<evidence type="ECO:0000256" key="2">
    <source>
        <dbReference type="ARBA" id="ARBA00011738"/>
    </source>
</evidence>
<evidence type="ECO:0000256" key="11">
    <source>
        <dbReference type="SAM" id="MobiDB-lite"/>
    </source>
</evidence>
<dbReference type="Gene3D" id="3.40.50.800">
    <property type="entry name" value="Anticodon-binding domain"/>
    <property type="match status" value="1"/>
</dbReference>
<proteinExistence type="inferred from homology"/>
<dbReference type="AlphaFoldDB" id="X5A1G9"/>
<comment type="subcellular location">
    <subcellularLocation>
        <location evidence="1 10">Cytoplasm</location>
    </subcellularLocation>
</comment>
<dbReference type="InterPro" id="IPR023717">
    <property type="entry name" value="Pro-tRNA-Synthase_IIa_type1"/>
</dbReference>
<keyword evidence="8 10" id="KW-0030">Aminoacyl-tRNA synthetase</keyword>
<protein>
    <recommendedName>
        <fullName evidence="10">Proline--tRNA ligase</fullName>
        <ecNumber evidence="10">6.1.1.15</ecNumber>
    </recommendedName>
    <alternativeName>
        <fullName evidence="10">Prolyl-tRNA synthetase</fullName>
        <shortName evidence="10">ProRS</shortName>
    </alternativeName>
</protein>
<keyword evidence="6 10" id="KW-0067">ATP-binding</keyword>
<dbReference type="CDD" id="cd00861">
    <property type="entry name" value="ProRS_anticodon_short"/>
    <property type="match status" value="1"/>
</dbReference>
<dbReference type="PRINTS" id="PR01046">
    <property type="entry name" value="TRNASYNTHPRO"/>
</dbReference>
<evidence type="ECO:0000256" key="1">
    <source>
        <dbReference type="ARBA" id="ARBA00004496"/>
    </source>
</evidence>
<evidence type="ECO:0000256" key="10">
    <source>
        <dbReference type="HAMAP-Rule" id="MF_01569"/>
    </source>
</evidence>
<dbReference type="Proteomes" id="UP000019772">
    <property type="component" value="Chromosome"/>
</dbReference>
<dbReference type="HOGENOM" id="CLU_016739_0_0_9"/>
<feature type="domain" description="Aminoacyl-transfer RNA synthetases class-II family profile" evidence="12">
    <location>
        <begin position="38"/>
        <end position="497"/>
    </location>
</feature>
<dbReference type="EC" id="6.1.1.15" evidence="10"/>
<dbReference type="InterPro" id="IPR045864">
    <property type="entry name" value="aa-tRNA-synth_II/BPL/LPL"/>
</dbReference>
<dbReference type="NCBIfam" id="TIGR00409">
    <property type="entry name" value="proS_fam_II"/>
    <property type="match status" value="1"/>
</dbReference>
<dbReference type="SUPFAM" id="SSF55681">
    <property type="entry name" value="Class II aaRS and biotin synthetases"/>
    <property type="match status" value="1"/>
</dbReference>
<accession>X5A1G9</accession>
<dbReference type="RefSeq" id="WP_025335203.1">
    <property type="nucleotide sequence ID" value="NZ_CP004078.1"/>
</dbReference>
<dbReference type="NCBIfam" id="NF006625">
    <property type="entry name" value="PRK09194.1"/>
    <property type="match status" value="1"/>
</dbReference>
<comment type="function">
    <text evidence="10">Catalyzes the attachment of proline to tRNA(Pro) in a two-step reaction: proline is first activated by ATP to form Pro-AMP and then transferred to the acceptor end of tRNA(Pro). As ProRS can inadvertently accommodate and process non-cognate amino acids such as alanine and cysteine, to avoid such errors it has two additional distinct editing activities against alanine. One activity is designated as 'pretransfer' editing and involves the tRNA(Pro)-independent hydrolysis of activated Ala-AMP. The other activity is designated 'posttransfer' editing and involves deacylation of mischarged Ala-tRNA(Pro). The misacylated Cys-tRNA(Pro) is not edited by ProRS.</text>
</comment>
<dbReference type="STRING" id="1268072.PSAB_13915"/>
<comment type="similarity">
    <text evidence="10">Belongs to the class-II aminoacyl-tRNA synthetase family. ProS type 1 subfamily.</text>
</comment>
<evidence type="ECO:0000256" key="5">
    <source>
        <dbReference type="ARBA" id="ARBA00022741"/>
    </source>
</evidence>
<dbReference type="InterPro" id="IPR036754">
    <property type="entry name" value="YbaK/aa-tRNA-synt-asso_dom_sf"/>
</dbReference>
<dbReference type="InterPro" id="IPR033730">
    <property type="entry name" value="ProRS_core_prok"/>
</dbReference>
<feature type="compositionally biased region" description="Low complexity" evidence="11">
    <location>
        <begin position="267"/>
        <end position="279"/>
    </location>
</feature>
<dbReference type="InterPro" id="IPR036621">
    <property type="entry name" value="Anticodon-bd_dom_sf"/>
</dbReference>
<dbReference type="GO" id="GO:0005829">
    <property type="term" value="C:cytosol"/>
    <property type="evidence" value="ECO:0007669"/>
    <property type="project" value="TreeGrafter"/>
</dbReference>
<dbReference type="PANTHER" id="PTHR42753">
    <property type="entry name" value="MITOCHONDRIAL RIBOSOME PROTEIN L39/PROLYL-TRNA LIGASE FAMILY MEMBER"/>
    <property type="match status" value="1"/>
</dbReference>
<evidence type="ECO:0000256" key="7">
    <source>
        <dbReference type="ARBA" id="ARBA00022917"/>
    </source>
</evidence>
<gene>
    <name evidence="10" type="primary">proS</name>
    <name evidence="13" type="ORF">PSAB_13915</name>
</gene>
<dbReference type="PANTHER" id="PTHR42753:SF2">
    <property type="entry name" value="PROLINE--TRNA LIGASE"/>
    <property type="match status" value="1"/>
</dbReference>
<dbReference type="InterPro" id="IPR050062">
    <property type="entry name" value="Pro-tRNA_synthetase"/>
</dbReference>
<comment type="subunit">
    <text evidence="2 10">Homodimer.</text>
</comment>
<dbReference type="InterPro" id="IPR002314">
    <property type="entry name" value="aa-tRNA-synt_IIb"/>
</dbReference>
<dbReference type="Pfam" id="PF00587">
    <property type="entry name" value="tRNA-synt_2b"/>
    <property type="match status" value="1"/>
</dbReference>
<comment type="domain">
    <text evidence="10">Consists of three domains: the N-terminal catalytic domain, the editing domain and the C-terminal anticodon-binding domain.</text>
</comment>
<dbReference type="InterPro" id="IPR007214">
    <property type="entry name" value="YbaK/aa-tRNA-synth-assoc-dom"/>
</dbReference>
<dbReference type="PATRIC" id="fig|1268072.3.peg.2876"/>
<evidence type="ECO:0000256" key="8">
    <source>
        <dbReference type="ARBA" id="ARBA00023146"/>
    </source>
</evidence>
<name>X5A1G9_9BACL</name>
<sequence length="602" mass="65687">MRQSEYLLNTLRERPSEADSEGHGMLLRGGYIRQLAAGIYSYLPLGRRVLRRIESIVREEMERDGVQEVMLPSLQPAELWMESGRFETYGNNLMTLTDRHGREFVLGPTHEEAVTSLISSEVSSYRKLPVRVYQIGTKFRDEKRPRFGLLRGREFIMKDAYSFDLSEEGLDRSYRTMLEAYNRIFTRCGLRFRAVEADAGTIGGEGGNHEFIALSAIGEDTVALCGHCGHAANLEQAETAVGSAKAAAFENDAAVSVTPPRNCDQHAANNQPANNQSAPKDLPPLEKFNTPGTGTIDQLVSVYGLKPEDIIKTLIYRAGGESVAVLVRGDHEVNDLKVGKYLGTLDIELADGGAVEAASGVISGYVGPVGLELPLLVDHAVAAMLEGIAGAGERDFHFRGVRPGRDFPLTQVGDFRNATEGDLCPRCREGQLTLHRGIEIGHVFKLGTRYSSKLSATYLDSTGAQREMIMGCYGIGVSRLLAAVAEQNAGEGGIAWPDELAPFDVHLIAVSMKDGAQSALAEKLYVKLKEQGLSVLLDDREERPGVKFKDSGLIGAPQVVVIGREAASERVEYENRISGAKEMLGLGEAVLRITEHVNNNRI</sequence>
<dbReference type="InterPro" id="IPR004500">
    <property type="entry name" value="Pro-tRNA-synth_IIa_bac-type"/>
</dbReference>
<dbReference type="GO" id="GO:0016740">
    <property type="term" value="F:transferase activity"/>
    <property type="evidence" value="ECO:0007669"/>
    <property type="project" value="UniProtKB-ARBA"/>
</dbReference>
<dbReference type="GO" id="GO:0140096">
    <property type="term" value="F:catalytic activity, acting on a protein"/>
    <property type="evidence" value="ECO:0007669"/>
    <property type="project" value="UniProtKB-ARBA"/>
</dbReference>
<dbReference type="CDD" id="cd04334">
    <property type="entry name" value="ProRS-INS"/>
    <property type="match status" value="1"/>
</dbReference>
<dbReference type="InterPro" id="IPR004154">
    <property type="entry name" value="Anticodon-bd"/>
</dbReference>
<dbReference type="EMBL" id="CP004078">
    <property type="protein sequence ID" value="AHV97694.1"/>
    <property type="molecule type" value="Genomic_DNA"/>
</dbReference>
<dbReference type="InterPro" id="IPR044140">
    <property type="entry name" value="ProRS_anticodon_short"/>
</dbReference>
<evidence type="ECO:0000256" key="9">
    <source>
        <dbReference type="ARBA" id="ARBA00047671"/>
    </source>
</evidence>
<dbReference type="KEGG" id="psab:PSAB_13915"/>
<reference evidence="13 14" key="1">
    <citation type="journal article" date="2014" name="PLoS Genet.">
        <title>Comparative Genomic Analysis of N2-Fixing and Non-N2-Fixing Paenibacillus spp.: Organization, Evolution and Expression of the Nitrogen Fixation Genes.</title>
        <authorList>
            <person name="Xie J.B."/>
            <person name="Du Z."/>
            <person name="Bai L."/>
            <person name="Tian C."/>
            <person name="Zhang Y."/>
            <person name="Xie J.Y."/>
            <person name="Wang T."/>
            <person name="Liu X."/>
            <person name="Chen X."/>
            <person name="Cheng Q."/>
            <person name="Chen S."/>
            <person name="Li J."/>
        </authorList>
    </citation>
    <scope>NUCLEOTIDE SEQUENCE [LARGE SCALE GENOMIC DNA]</scope>
    <source>
        <strain evidence="13 14">T27</strain>
    </source>
</reference>
<dbReference type="SUPFAM" id="SSF52954">
    <property type="entry name" value="Class II aaRS ABD-related"/>
    <property type="match status" value="1"/>
</dbReference>
<comment type="catalytic activity">
    <reaction evidence="9 10">
        <text>tRNA(Pro) + L-proline + ATP = L-prolyl-tRNA(Pro) + AMP + diphosphate</text>
        <dbReference type="Rhea" id="RHEA:14305"/>
        <dbReference type="Rhea" id="RHEA-COMP:9700"/>
        <dbReference type="Rhea" id="RHEA-COMP:9702"/>
        <dbReference type="ChEBI" id="CHEBI:30616"/>
        <dbReference type="ChEBI" id="CHEBI:33019"/>
        <dbReference type="ChEBI" id="CHEBI:60039"/>
        <dbReference type="ChEBI" id="CHEBI:78442"/>
        <dbReference type="ChEBI" id="CHEBI:78532"/>
        <dbReference type="ChEBI" id="CHEBI:456215"/>
        <dbReference type="EC" id="6.1.1.15"/>
    </reaction>
</comment>